<proteinExistence type="predicted"/>
<evidence type="ECO:0000313" key="1">
    <source>
        <dbReference type="EMBL" id="KAH8018011.1"/>
    </source>
</evidence>
<sequence>MLLDNENLHFRAVRRQSDHKRAGRTTPECPIFRLTSLIVLVVSVVWEKNPRESQFNEIYKHPSMFINGDSRLCSKECYREQPCTRTAAPTTRSISAMLLLDLSAA</sequence>
<organism evidence="1 2">
    <name type="scientific">Sphaerodactylus townsendi</name>
    <dbReference type="NCBI Taxonomy" id="933632"/>
    <lineage>
        <taxon>Eukaryota</taxon>
        <taxon>Metazoa</taxon>
        <taxon>Chordata</taxon>
        <taxon>Craniata</taxon>
        <taxon>Vertebrata</taxon>
        <taxon>Euteleostomi</taxon>
        <taxon>Lepidosauria</taxon>
        <taxon>Squamata</taxon>
        <taxon>Bifurcata</taxon>
        <taxon>Gekkota</taxon>
        <taxon>Sphaerodactylidae</taxon>
        <taxon>Sphaerodactylus</taxon>
    </lineage>
</organism>
<name>A0ACB8GEI3_9SAUR</name>
<dbReference type="Proteomes" id="UP000827872">
    <property type="component" value="Linkage Group LG01"/>
</dbReference>
<gene>
    <name evidence="1" type="ORF">K3G42_033508</name>
</gene>
<evidence type="ECO:0000313" key="2">
    <source>
        <dbReference type="Proteomes" id="UP000827872"/>
    </source>
</evidence>
<comment type="caution">
    <text evidence="1">The sequence shown here is derived from an EMBL/GenBank/DDBJ whole genome shotgun (WGS) entry which is preliminary data.</text>
</comment>
<protein>
    <submittedName>
        <fullName evidence="1">Uncharacterized protein</fullName>
    </submittedName>
</protein>
<reference evidence="1" key="1">
    <citation type="submission" date="2021-08" db="EMBL/GenBank/DDBJ databases">
        <title>The first chromosome-level gecko genome reveals the dynamic sex chromosomes of Neotropical dwarf geckos (Sphaerodactylidae: Sphaerodactylus).</title>
        <authorList>
            <person name="Pinto B.J."/>
            <person name="Keating S.E."/>
            <person name="Gamble T."/>
        </authorList>
    </citation>
    <scope>NUCLEOTIDE SEQUENCE</scope>
    <source>
        <strain evidence="1">TG3544</strain>
    </source>
</reference>
<accession>A0ACB8GEI3</accession>
<dbReference type="EMBL" id="CM037614">
    <property type="protein sequence ID" value="KAH8018011.1"/>
    <property type="molecule type" value="Genomic_DNA"/>
</dbReference>
<keyword evidence="2" id="KW-1185">Reference proteome</keyword>